<evidence type="ECO:0000256" key="1">
    <source>
        <dbReference type="ARBA" id="ARBA00022801"/>
    </source>
</evidence>
<dbReference type="Pfam" id="PF04203">
    <property type="entry name" value="Sortase"/>
    <property type="match status" value="1"/>
</dbReference>
<feature type="region of interest" description="Disordered" evidence="2">
    <location>
        <begin position="42"/>
        <end position="71"/>
    </location>
</feature>
<dbReference type="Proteomes" id="UP000199632">
    <property type="component" value="Unassembled WGS sequence"/>
</dbReference>
<dbReference type="Gene3D" id="2.40.260.10">
    <property type="entry name" value="Sortase"/>
    <property type="match status" value="1"/>
</dbReference>
<gene>
    <name evidence="3" type="ORF">SAMN05421684_6837</name>
</gene>
<evidence type="ECO:0000256" key="2">
    <source>
        <dbReference type="SAM" id="MobiDB-lite"/>
    </source>
</evidence>
<evidence type="ECO:0000313" key="3">
    <source>
        <dbReference type="EMBL" id="SDZ59214.1"/>
    </source>
</evidence>
<keyword evidence="1" id="KW-0378">Hydrolase</keyword>
<evidence type="ECO:0000313" key="4">
    <source>
        <dbReference type="Proteomes" id="UP000199632"/>
    </source>
</evidence>
<dbReference type="STRING" id="137265.SAMN05421684_6837"/>
<dbReference type="GO" id="GO:0016787">
    <property type="term" value="F:hydrolase activity"/>
    <property type="evidence" value="ECO:0007669"/>
    <property type="project" value="UniProtKB-KW"/>
</dbReference>
<accession>A0A1H3U9X8</accession>
<name>A0A1H3U9X8_9ACTN</name>
<feature type="compositionally biased region" description="Low complexity" evidence="2">
    <location>
        <begin position="61"/>
        <end position="71"/>
    </location>
</feature>
<sequence>MSGPDGAPRPVPGRALLLLAVGTVLTGSAGVAACQAEPAGDFGRPTVTAPTSAPPSVPIQDGTAPAPADADGPTALTVPALKLKATVNAVGVDPETGDFAVPPSVDQVGWYRFGPGFSATAGSIVVAGHVDSAADGQGAFFRLGSLEAGDEITLAGPDGQSRAFRVTARERYRKTAIPLRKYFAREGPVRLTLITCGGPFDTRTRHYRDNVVVTAVPRT</sequence>
<reference evidence="4" key="1">
    <citation type="submission" date="2016-10" db="EMBL/GenBank/DDBJ databases">
        <authorList>
            <person name="Varghese N."/>
            <person name="Submissions S."/>
        </authorList>
    </citation>
    <scope>NUCLEOTIDE SEQUENCE [LARGE SCALE GENOMIC DNA]</scope>
    <source>
        <strain evidence="4">DSM 44718</strain>
    </source>
</reference>
<dbReference type="InterPro" id="IPR023365">
    <property type="entry name" value="Sortase_dom-sf"/>
</dbReference>
<dbReference type="InterPro" id="IPR042001">
    <property type="entry name" value="Sortase_F"/>
</dbReference>
<dbReference type="AlphaFoldDB" id="A0A1H3U9X8"/>
<dbReference type="CDD" id="cd05829">
    <property type="entry name" value="Sortase_F"/>
    <property type="match status" value="1"/>
</dbReference>
<protein>
    <submittedName>
        <fullName evidence="3">Sortase family protein</fullName>
    </submittedName>
</protein>
<dbReference type="SUPFAM" id="SSF63817">
    <property type="entry name" value="Sortase"/>
    <property type="match status" value="1"/>
</dbReference>
<dbReference type="RefSeq" id="WP_239083557.1">
    <property type="nucleotide sequence ID" value="NZ_BOND01000006.1"/>
</dbReference>
<dbReference type="InterPro" id="IPR005754">
    <property type="entry name" value="Sortase"/>
</dbReference>
<dbReference type="EMBL" id="FNQB01000004">
    <property type="protein sequence ID" value="SDZ59214.1"/>
    <property type="molecule type" value="Genomic_DNA"/>
</dbReference>
<organism evidence="3 4">
    <name type="scientific">Asanoa ishikariensis</name>
    <dbReference type="NCBI Taxonomy" id="137265"/>
    <lineage>
        <taxon>Bacteria</taxon>
        <taxon>Bacillati</taxon>
        <taxon>Actinomycetota</taxon>
        <taxon>Actinomycetes</taxon>
        <taxon>Micromonosporales</taxon>
        <taxon>Micromonosporaceae</taxon>
        <taxon>Asanoa</taxon>
    </lineage>
</organism>
<keyword evidence="4" id="KW-1185">Reference proteome</keyword>
<proteinExistence type="predicted"/>